<feature type="compositionally biased region" description="Acidic residues" evidence="6">
    <location>
        <begin position="1000"/>
        <end position="1010"/>
    </location>
</feature>
<evidence type="ECO:0000256" key="1">
    <source>
        <dbReference type="ARBA" id="ARBA00022679"/>
    </source>
</evidence>
<dbReference type="SUPFAM" id="SSF56112">
    <property type="entry name" value="Protein kinase-like (PK-like)"/>
    <property type="match status" value="1"/>
</dbReference>
<dbReference type="InterPro" id="IPR017441">
    <property type="entry name" value="Protein_kinase_ATP_BS"/>
</dbReference>
<evidence type="ECO:0000256" key="3">
    <source>
        <dbReference type="ARBA" id="ARBA00022777"/>
    </source>
</evidence>
<feature type="region of interest" description="Disordered" evidence="6">
    <location>
        <begin position="973"/>
        <end position="1018"/>
    </location>
</feature>
<dbReference type="InterPro" id="IPR041657">
    <property type="entry name" value="HTH_17"/>
</dbReference>
<dbReference type="InterPro" id="IPR027417">
    <property type="entry name" value="P-loop_NTPase"/>
</dbReference>
<dbReference type="Pfam" id="PF12728">
    <property type="entry name" value="HTH_17"/>
    <property type="match status" value="1"/>
</dbReference>
<feature type="domain" description="Protein kinase" evidence="7">
    <location>
        <begin position="567"/>
        <end position="826"/>
    </location>
</feature>
<feature type="compositionally biased region" description="Basic and acidic residues" evidence="6">
    <location>
        <begin position="973"/>
        <end position="989"/>
    </location>
</feature>
<dbReference type="PROSITE" id="PS50011">
    <property type="entry name" value="PROTEIN_KINASE_DOM"/>
    <property type="match status" value="1"/>
</dbReference>
<organism evidence="8 9">
    <name type="scientific">Actinomadura physcomitrii</name>
    <dbReference type="NCBI Taxonomy" id="2650748"/>
    <lineage>
        <taxon>Bacteria</taxon>
        <taxon>Bacillati</taxon>
        <taxon>Actinomycetota</taxon>
        <taxon>Actinomycetes</taxon>
        <taxon>Streptosporangiales</taxon>
        <taxon>Thermomonosporaceae</taxon>
        <taxon>Actinomadura</taxon>
    </lineage>
</organism>
<feature type="compositionally biased region" description="Polar residues" evidence="6">
    <location>
        <begin position="990"/>
        <end position="999"/>
    </location>
</feature>
<sequence>MGGDARLRKESRHLGRAMLGQPKMLSVPLDESFRFIHEPLRTLEGAVPLLDNGSLADALKERIVHSRGGTFLVAGFRGVGKTTLVVRALEEIAQDRPEGELILPVVLSVARPMSTEQLLFAVVRRIFETLDDAGVLRLLPNDTRRSLLLAYMRTSLSFKETRSDASERATTVDLNVGQKLLGTVGLQLPKSSLSNKRTRSLATEAAFLAYSETDVEHDMIRIVRLLSEERHIHGARRSPPSWLKPFLPRRLRRRRCPVVHLVVVLDEVDKLTATQEGIAEVQALLAGMKNVITMGGAHYVLVAGPELQDHVLVDAGRGNGLYESIFAWRLYVPCNWAAPTRLLKSLVPDPGDRGSRSRLGQFERYLRFKARGVPRRLLHEFNSFVIWRADKPWLQVDPGDWDRIAFYAWLEDVLDRFFTATTQHKLLPVPIDRDRWMLGAYYVVDWILRGEGRRPFTTADVRRAIDDNELDPLLRIADDAVGALLEHLKAEDVLDLVRSAGATSTMMADVSESQLPVYRLAESAKKRLLGIAVSNEAERANLQLPMAPRPAGNDRPEARYAQLDERYELRGFIGQGGSSTVYEGIDLVLQRRVAVKVLREVRGGKDDVALQRFLREAQLTAGLRHPNIVSVYEVVTHGPNLAIVMELVEGELLSGLITDGQRLPLLEMIQTAVTMTTALTYLEQKGLARIDIKPANIMINPERGPVIIDLGIARRVQPSIGAFMTSPGAGMIGTPAYMAPEQINGEAPDIRADIFALGLTLYTCINGRNPYSGSPLPQVLQRILNEDLDVSVLPVSKALRTVIARAVARDRDQRFQHPQAMLDALLATPEWDGRVRTYDLGDAAVADAGSYDSDGSRSWPPRYTRETPADEFGPRWDDALEKWTENFGRLPDDGGPSGNGDDPSAAVEDGSGAAENGDRSSGKKSLTTRALATRLGKSPRAVRRMVTTGRIPAERTKAGYRFSLEDVLAALDMTRHDEMAAEKDGKETPPHTNSPSEPPQQDDQEAMPDAEADRPGTH</sequence>
<dbReference type="PROSITE" id="PS00107">
    <property type="entry name" value="PROTEIN_KINASE_ATP"/>
    <property type="match status" value="1"/>
</dbReference>
<reference evidence="8" key="1">
    <citation type="submission" date="2019-12" db="EMBL/GenBank/DDBJ databases">
        <title>Actinomadura physcomitrii sp. nov., a novel actinomycete isolated from moss [Physcomitrium sphaericum (Ludw) Fuernr].</title>
        <authorList>
            <person name="Zhuang X."/>
        </authorList>
    </citation>
    <scope>NUCLEOTIDE SEQUENCE [LARGE SCALE GENOMIC DNA]</scope>
    <source>
        <strain evidence="8">LD22</strain>
    </source>
</reference>
<gene>
    <name evidence="8" type="ORF">F8568_043895</name>
</gene>
<name>A0A6I4MTF5_9ACTN</name>
<feature type="compositionally biased region" description="Basic and acidic residues" evidence="6">
    <location>
        <begin position="863"/>
        <end position="884"/>
    </location>
</feature>
<comment type="caution">
    <text evidence="8">The sequence shown here is derived from an EMBL/GenBank/DDBJ whole genome shotgun (WGS) entry which is preliminary data.</text>
</comment>
<dbReference type="Pfam" id="PF00069">
    <property type="entry name" value="Pkinase"/>
    <property type="match status" value="1"/>
</dbReference>
<keyword evidence="9" id="KW-1185">Reference proteome</keyword>
<dbReference type="PANTHER" id="PTHR43289">
    <property type="entry name" value="MITOGEN-ACTIVATED PROTEIN KINASE KINASE KINASE 20-RELATED"/>
    <property type="match status" value="1"/>
</dbReference>
<keyword evidence="3 8" id="KW-0418">Kinase</keyword>
<evidence type="ECO:0000256" key="4">
    <source>
        <dbReference type="ARBA" id="ARBA00022840"/>
    </source>
</evidence>
<evidence type="ECO:0000256" key="6">
    <source>
        <dbReference type="SAM" id="MobiDB-lite"/>
    </source>
</evidence>
<evidence type="ECO:0000313" key="9">
    <source>
        <dbReference type="Proteomes" id="UP000462055"/>
    </source>
</evidence>
<keyword evidence="1" id="KW-0808">Transferase</keyword>
<protein>
    <submittedName>
        <fullName evidence="8">Protein kinase</fullName>
    </submittedName>
</protein>
<dbReference type="PANTHER" id="PTHR43289:SF30">
    <property type="entry name" value="NON-SPECIFIC SERINE_THREONINE PROTEIN KINASE"/>
    <property type="match status" value="1"/>
</dbReference>
<feature type="binding site" evidence="5">
    <location>
        <position position="596"/>
    </location>
    <ligand>
        <name>ATP</name>
        <dbReference type="ChEBI" id="CHEBI:30616"/>
    </ligand>
</feature>
<dbReference type="AlphaFoldDB" id="A0A6I4MTF5"/>
<dbReference type="InterPro" id="IPR000719">
    <property type="entry name" value="Prot_kinase_dom"/>
</dbReference>
<evidence type="ECO:0000259" key="7">
    <source>
        <dbReference type="PROSITE" id="PS50011"/>
    </source>
</evidence>
<dbReference type="Gene3D" id="1.10.510.10">
    <property type="entry name" value="Transferase(Phosphotransferase) domain 1"/>
    <property type="match status" value="1"/>
</dbReference>
<dbReference type="InterPro" id="IPR011009">
    <property type="entry name" value="Kinase-like_dom_sf"/>
</dbReference>
<dbReference type="EMBL" id="WBMS02000065">
    <property type="protein sequence ID" value="MWA07167.1"/>
    <property type="molecule type" value="Genomic_DNA"/>
</dbReference>
<evidence type="ECO:0000313" key="8">
    <source>
        <dbReference type="EMBL" id="MWA07167.1"/>
    </source>
</evidence>
<proteinExistence type="predicted"/>
<dbReference type="SMART" id="SM00220">
    <property type="entry name" value="S_TKc"/>
    <property type="match status" value="1"/>
</dbReference>
<dbReference type="Proteomes" id="UP000462055">
    <property type="component" value="Unassembled WGS sequence"/>
</dbReference>
<accession>A0A6I4MTF5</accession>
<dbReference type="GO" id="GO:0005524">
    <property type="term" value="F:ATP binding"/>
    <property type="evidence" value="ECO:0007669"/>
    <property type="project" value="UniProtKB-UniRule"/>
</dbReference>
<dbReference type="SUPFAM" id="SSF52540">
    <property type="entry name" value="P-loop containing nucleoside triphosphate hydrolases"/>
    <property type="match status" value="1"/>
</dbReference>
<evidence type="ECO:0000256" key="2">
    <source>
        <dbReference type="ARBA" id="ARBA00022741"/>
    </source>
</evidence>
<evidence type="ECO:0000256" key="5">
    <source>
        <dbReference type="PROSITE-ProRule" id="PRU10141"/>
    </source>
</evidence>
<keyword evidence="4 5" id="KW-0067">ATP-binding</keyword>
<dbReference type="Gene3D" id="3.40.50.300">
    <property type="entry name" value="P-loop containing nucleotide triphosphate hydrolases"/>
    <property type="match status" value="1"/>
</dbReference>
<dbReference type="GO" id="GO:0004674">
    <property type="term" value="F:protein serine/threonine kinase activity"/>
    <property type="evidence" value="ECO:0007669"/>
    <property type="project" value="TreeGrafter"/>
</dbReference>
<feature type="region of interest" description="Disordered" evidence="6">
    <location>
        <begin position="846"/>
        <end position="950"/>
    </location>
</feature>
<dbReference type="CDD" id="cd14014">
    <property type="entry name" value="STKc_PknB_like"/>
    <property type="match status" value="1"/>
</dbReference>
<keyword evidence="2 5" id="KW-0547">Nucleotide-binding</keyword>